<feature type="transmembrane region" description="Helical" evidence="4">
    <location>
        <begin position="309"/>
        <end position="328"/>
    </location>
</feature>
<evidence type="ECO:0000256" key="1">
    <source>
        <dbReference type="ARBA" id="ARBA00022692"/>
    </source>
</evidence>
<dbReference type="InterPro" id="IPR036259">
    <property type="entry name" value="MFS_trans_sf"/>
</dbReference>
<dbReference type="PROSITE" id="PS50850">
    <property type="entry name" value="MFS"/>
    <property type="match status" value="1"/>
</dbReference>
<feature type="transmembrane region" description="Helical" evidence="4">
    <location>
        <begin position="80"/>
        <end position="102"/>
    </location>
</feature>
<feature type="transmembrane region" description="Helical" evidence="4">
    <location>
        <begin position="258"/>
        <end position="277"/>
    </location>
</feature>
<dbReference type="KEGG" id="vgo:GJW-30_1_03113"/>
<dbReference type="SUPFAM" id="SSF103473">
    <property type="entry name" value="MFS general substrate transporter"/>
    <property type="match status" value="1"/>
</dbReference>
<dbReference type="PANTHER" id="PTHR23534:SF1">
    <property type="entry name" value="MAJOR FACILITATOR SUPERFAMILY PROTEIN"/>
    <property type="match status" value="1"/>
</dbReference>
<feature type="transmembrane region" description="Helical" evidence="4">
    <location>
        <begin position="108"/>
        <end position="129"/>
    </location>
</feature>
<sequence>MAFVAEQGDQLARRNAIVLAIAQMLGGANTIVFFATAAITGNILAPSKALATLPVSVYVIGLWLGTLPMGFLARRYGRRIAFQTGTIAGVFTGLFCCAAIVFASFALFNIGAFLTGFYAAATQAYRFAAADTASERFRPKAISWVLVGGVGGAFLGPQVVISTEHLWQPHHFAVSFLLQSAIAVVAGFVLMALNIPRPAVGTGVSTGRPLKEIVTQPRFMAAVACGVASYSVMNIVMTAAPLAMIMCSHTTRDATLGLQWHVLGMFVPSFVTGSLITRFGVEKIIAAGLIILAGSAAVSLAGIALMNFWLGLILLGIGWNFGFIGATAMVTQCYRPEERNSAQAFNDFLVFGSMVIGSLASGGVLTAYGWDMVNWLVFPVLGVALVMLVVLGNRARPAAA</sequence>
<name>A0A0S3PXB0_9BRAD</name>
<dbReference type="EMBL" id="AP014946">
    <property type="protein sequence ID" value="BAT60567.1"/>
    <property type="molecule type" value="Genomic_DNA"/>
</dbReference>
<evidence type="ECO:0000256" key="3">
    <source>
        <dbReference type="ARBA" id="ARBA00023136"/>
    </source>
</evidence>
<feature type="transmembrane region" description="Helical" evidence="4">
    <location>
        <begin position="141"/>
        <end position="160"/>
    </location>
</feature>
<dbReference type="InterPro" id="IPR020846">
    <property type="entry name" value="MFS_dom"/>
</dbReference>
<evidence type="ECO:0000256" key="4">
    <source>
        <dbReference type="SAM" id="Phobius"/>
    </source>
</evidence>
<reference evidence="6 7" key="1">
    <citation type="submission" date="2015-08" db="EMBL/GenBank/DDBJ databases">
        <title>Investigation of the bacterial diversity of lava forest soil.</title>
        <authorList>
            <person name="Lee J.S."/>
        </authorList>
    </citation>
    <scope>NUCLEOTIDE SEQUENCE [LARGE SCALE GENOMIC DNA]</scope>
    <source>
        <strain evidence="6 7">GJW-30</strain>
    </source>
</reference>
<dbReference type="Pfam" id="PF07690">
    <property type="entry name" value="MFS_1"/>
    <property type="match status" value="1"/>
</dbReference>
<dbReference type="RefSeq" id="WP_096356884.1">
    <property type="nucleotide sequence ID" value="NZ_AP014946.1"/>
</dbReference>
<keyword evidence="7" id="KW-1185">Reference proteome</keyword>
<feature type="transmembrane region" description="Helical" evidence="4">
    <location>
        <begin position="16"/>
        <end position="39"/>
    </location>
</feature>
<feature type="transmembrane region" description="Helical" evidence="4">
    <location>
        <begin position="284"/>
        <end position="303"/>
    </location>
</feature>
<organism evidence="6 7">
    <name type="scientific">Variibacter gotjawalensis</name>
    <dbReference type="NCBI Taxonomy" id="1333996"/>
    <lineage>
        <taxon>Bacteria</taxon>
        <taxon>Pseudomonadati</taxon>
        <taxon>Pseudomonadota</taxon>
        <taxon>Alphaproteobacteria</taxon>
        <taxon>Hyphomicrobiales</taxon>
        <taxon>Nitrobacteraceae</taxon>
        <taxon>Variibacter</taxon>
    </lineage>
</organism>
<gene>
    <name evidence="6" type="ORF">GJW-30_1_03113</name>
</gene>
<keyword evidence="2 4" id="KW-1133">Transmembrane helix</keyword>
<keyword evidence="1 4" id="KW-0812">Transmembrane</keyword>
<feature type="domain" description="Major facilitator superfamily (MFS) profile" evidence="5">
    <location>
        <begin position="217"/>
        <end position="400"/>
    </location>
</feature>
<dbReference type="OrthoDB" id="8558006at2"/>
<keyword evidence="3 4" id="KW-0472">Membrane</keyword>
<feature type="transmembrane region" description="Helical" evidence="4">
    <location>
        <begin position="51"/>
        <end position="73"/>
    </location>
</feature>
<feature type="transmembrane region" description="Helical" evidence="4">
    <location>
        <begin position="172"/>
        <end position="193"/>
    </location>
</feature>
<accession>A0A0S3PXB0</accession>
<proteinExistence type="predicted"/>
<feature type="transmembrane region" description="Helical" evidence="4">
    <location>
        <begin position="348"/>
        <end position="370"/>
    </location>
</feature>
<evidence type="ECO:0000313" key="6">
    <source>
        <dbReference type="EMBL" id="BAT60567.1"/>
    </source>
</evidence>
<dbReference type="AlphaFoldDB" id="A0A0S3PXB0"/>
<dbReference type="InterPro" id="IPR011701">
    <property type="entry name" value="MFS"/>
</dbReference>
<dbReference type="PANTHER" id="PTHR23534">
    <property type="entry name" value="MFS PERMEASE"/>
    <property type="match status" value="1"/>
</dbReference>
<dbReference type="Gene3D" id="1.20.1250.20">
    <property type="entry name" value="MFS general substrate transporter like domains"/>
    <property type="match status" value="1"/>
</dbReference>
<evidence type="ECO:0000259" key="5">
    <source>
        <dbReference type="PROSITE" id="PS50850"/>
    </source>
</evidence>
<feature type="transmembrane region" description="Helical" evidence="4">
    <location>
        <begin position="376"/>
        <end position="395"/>
    </location>
</feature>
<dbReference type="Proteomes" id="UP000236884">
    <property type="component" value="Chromosome"/>
</dbReference>
<evidence type="ECO:0000256" key="2">
    <source>
        <dbReference type="ARBA" id="ARBA00022989"/>
    </source>
</evidence>
<protein>
    <submittedName>
        <fullName evidence="6">Major Facilitator Superfamily protein</fullName>
    </submittedName>
</protein>
<feature type="transmembrane region" description="Helical" evidence="4">
    <location>
        <begin position="219"/>
        <end position="246"/>
    </location>
</feature>
<evidence type="ECO:0000313" key="7">
    <source>
        <dbReference type="Proteomes" id="UP000236884"/>
    </source>
</evidence>
<dbReference type="GO" id="GO:0022857">
    <property type="term" value="F:transmembrane transporter activity"/>
    <property type="evidence" value="ECO:0007669"/>
    <property type="project" value="InterPro"/>
</dbReference>